<accession>A0AAV7I2J6</accession>
<name>A0AAV7I2J6_COTGL</name>
<sequence>MVWEDQRPVRNYKEVQKAQKTLRASGSASFFSHEAGLIPSPVSLGENQFAHQKTGNNLALGLLVFQRKRSLDNPLVLDDRFGNPTPGYLQPKLKKHRSPADERSAS</sequence>
<evidence type="ECO:0000313" key="2">
    <source>
        <dbReference type="EMBL" id="KAH0539406.1"/>
    </source>
</evidence>
<evidence type="ECO:0000313" key="3">
    <source>
        <dbReference type="Proteomes" id="UP000826195"/>
    </source>
</evidence>
<keyword evidence="3" id="KW-1185">Reference proteome</keyword>
<protein>
    <submittedName>
        <fullName evidence="2">Uncharacterized protein</fullName>
    </submittedName>
</protein>
<dbReference type="EMBL" id="JAHXZJ010002609">
    <property type="protein sequence ID" value="KAH0539406.1"/>
    <property type="molecule type" value="Genomic_DNA"/>
</dbReference>
<dbReference type="AlphaFoldDB" id="A0AAV7I2J6"/>
<evidence type="ECO:0000256" key="1">
    <source>
        <dbReference type="SAM" id="MobiDB-lite"/>
    </source>
</evidence>
<feature type="region of interest" description="Disordered" evidence="1">
    <location>
        <begin position="75"/>
        <end position="106"/>
    </location>
</feature>
<organism evidence="2 3">
    <name type="scientific">Cotesia glomerata</name>
    <name type="common">Lepidopteran parasitic wasp</name>
    <name type="synonym">Apanteles glomeratus</name>
    <dbReference type="NCBI Taxonomy" id="32391"/>
    <lineage>
        <taxon>Eukaryota</taxon>
        <taxon>Metazoa</taxon>
        <taxon>Ecdysozoa</taxon>
        <taxon>Arthropoda</taxon>
        <taxon>Hexapoda</taxon>
        <taxon>Insecta</taxon>
        <taxon>Pterygota</taxon>
        <taxon>Neoptera</taxon>
        <taxon>Endopterygota</taxon>
        <taxon>Hymenoptera</taxon>
        <taxon>Apocrita</taxon>
        <taxon>Ichneumonoidea</taxon>
        <taxon>Braconidae</taxon>
        <taxon>Microgastrinae</taxon>
        <taxon>Cotesia</taxon>
    </lineage>
</organism>
<reference evidence="2 3" key="1">
    <citation type="journal article" date="2021" name="J. Hered.">
        <title>A chromosome-level genome assembly of the parasitoid wasp, Cotesia glomerata (Hymenoptera: Braconidae).</title>
        <authorList>
            <person name="Pinto B.J."/>
            <person name="Weis J.J."/>
            <person name="Gamble T."/>
            <person name="Ode P.J."/>
            <person name="Paul R."/>
            <person name="Zaspel J.M."/>
        </authorList>
    </citation>
    <scope>NUCLEOTIDE SEQUENCE [LARGE SCALE GENOMIC DNA]</scope>
    <source>
        <strain evidence="2">CgM1</strain>
    </source>
</reference>
<dbReference type="Proteomes" id="UP000826195">
    <property type="component" value="Unassembled WGS sequence"/>
</dbReference>
<comment type="caution">
    <text evidence="2">The sequence shown here is derived from an EMBL/GenBank/DDBJ whole genome shotgun (WGS) entry which is preliminary data.</text>
</comment>
<gene>
    <name evidence="2" type="ORF">KQX54_004592</name>
</gene>
<proteinExistence type="predicted"/>